<accession>H5TRW9</accession>
<dbReference type="InterPro" id="IPR036291">
    <property type="entry name" value="NAD(P)-bd_dom_sf"/>
</dbReference>
<name>H5TRW9_GORO1</name>
<reference evidence="1" key="1">
    <citation type="submission" date="2012-02" db="EMBL/GenBank/DDBJ databases">
        <title>Whole genome shotgun sequence of Gordonia otitidis NBRC 100426.</title>
        <authorList>
            <person name="Yoshida I."/>
            <person name="Hosoyama A."/>
            <person name="Tsuchikane K."/>
            <person name="Katsumata H."/>
            <person name="Yamazaki S."/>
            <person name="Fujita N."/>
        </authorList>
    </citation>
    <scope>NUCLEOTIDE SEQUENCE [LARGE SCALE GENOMIC DNA]</scope>
    <source>
        <strain evidence="1">NBRC 100426</strain>
    </source>
</reference>
<dbReference type="Proteomes" id="UP000005038">
    <property type="component" value="Unassembled WGS sequence"/>
</dbReference>
<evidence type="ECO:0000313" key="1">
    <source>
        <dbReference type="EMBL" id="GAB36227.1"/>
    </source>
</evidence>
<dbReference type="STRING" id="1108044.GOOTI_204_00040"/>
<dbReference type="Gene3D" id="3.40.50.720">
    <property type="entry name" value="NAD(P)-binding Rossmann-like Domain"/>
    <property type="match status" value="1"/>
</dbReference>
<evidence type="ECO:0000313" key="2">
    <source>
        <dbReference type="Proteomes" id="UP000005038"/>
    </source>
</evidence>
<proteinExistence type="predicted"/>
<evidence type="ECO:0008006" key="3">
    <source>
        <dbReference type="Google" id="ProtNLM"/>
    </source>
</evidence>
<protein>
    <recommendedName>
        <fullName evidence="3">Oxidoreductase</fullName>
    </recommendedName>
</protein>
<dbReference type="AlphaFoldDB" id="H5TRW9"/>
<dbReference type="EMBL" id="BAFB01000204">
    <property type="protein sequence ID" value="GAB36227.1"/>
    <property type="molecule type" value="Genomic_DNA"/>
</dbReference>
<dbReference type="SUPFAM" id="SSF51735">
    <property type="entry name" value="NAD(P)-binding Rossmann-fold domains"/>
    <property type="match status" value="1"/>
</dbReference>
<dbReference type="Gene3D" id="3.30.360.10">
    <property type="entry name" value="Dihydrodipicolinate Reductase, domain 2"/>
    <property type="match status" value="1"/>
</dbReference>
<organism evidence="1 2">
    <name type="scientific">Gordonia otitidis (strain DSM 44809 / CCUG 52243 / JCM 12355 / NBRC 100426 / IFM 10032)</name>
    <dbReference type="NCBI Taxonomy" id="1108044"/>
    <lineage>
        <taxon>Bacteria</taxon>
        <taxon>Bacillati</taxon>
        <taxon>Actinomycetota</taxon>
        <taxon>Actinomycetes</taxon>
        <taxon>Mycobacteriales</taxon>
        <taxon>Gordoniaceae</taxon>
        <taxon>Gordonia</taxon>
    </lineage>
</organism>
<comment type="caution">
    <text evidence="1">The sequence shown here is derived from an EMBL/GenBank/DDBJ whole genome shotgun (WGS) entry which is preliminary data.</text>
</comment>
<dbReference type="RefSeq" id="WP_007240411.1">
    <property type="nucleotide sequence ID" value="NZ_BAFB01000204.1"/>
</dbReference>
<keyword evidence="2" id="KW-1185">Reference proteome</keyword>
<sequence length="288" mass="30703">MRVLLWGGTHVHVSDHLAALDAHPAVGMVDVIPADQTPHCLASVDAVILNGNTTAHLRQAREVASAHVACFIEKPLGRTEDEALVVAATLRDVPTATGFFLHHVPAVARFLELLAAPPVSASFTFGHDGRRRGVFDGDASWMVDPRSGGSGSFVDLGIHLTHLIDLIWPNTEVEVIDTEFYSATDGLSDSGGRALLRVGAAEVHVQVSAEVAFGFYVAARDDVGRLYRVDDGTLRVNDDLVVEASGPDARTALLSFLDQLAGRPNGVRPASLDEAVIAQRSVEAIRRG</sequence>
<gene>
    <name evidence="1" type="ORF">GOOTI_204_00040</name>
</gene>